<accession>A0A4Y3RA20</accession>
<dbReference type="Proteomes" id="UP000315226">
    <property type="component" value="Unassembled WGS sequence"/>
</dbReference>
<proteinExistence type="predicted"/>
<organism evidence="1 2">
    <name type="scientific">Streptomyces gardneri</name>
    <dbReference type="NCBI Taxonomy" id="66892"/>
    <lineage>
        <taxon>Bacteria</taxon>
        <taxon>Bacillati</taxon>
        <taxon>Actinomycetota</taxon>
        <taxon>Actinomycetes</taxon>
        <taxon>Kitasatosporales</taxon>
        <taxon>Streptomycetaceae</taxon>
        <taxon>Streptomyces</taxon>
    </lineage>
</organism>
<gene>
    <name evidence="1" type="ORF">SGA01_01760</name>
</gene>
<keyword evidence="2" id="KW-1185">Reference proteome</keyword>
<evidence type="ECO:0000313" key="1">
    <source>
        <dbReference type="EMBL" id="GEB54571.1"/>
    </source>
</evidence>
<evidence type="ECO:0000313" key="2">
    <source>
        <dbReference type="Proteomes" id="UP000315226"/>
    </source>
</evidence>
<dbReference type="AlphaFoldDB" id="A0A4Y3RA20"/>
<dbReference type="EMBL" id="BJMN01000002">
    <property type="protein sequence ID" value="GEB54571.1"/>
    <property type="molecule type" value="Genomic_DNA"/>
</dbReference>
<comment type="caution">
    <text evidence="1">The sequence shown here is derived from an EMBL/GenBank/DDBJ whole genome shotgun (WGS) entry which is preliminary data.</text>
</comment>
<protein>
    <submittedName>
        <fullName evidence="1">Uncharacterized protein</fullName>
    </submittedName>
</protein>
<name>A0A4Y3RA20_9ACTN</name>
<reference evidence="1 2" key="1">
    <citation type="submission" date="2019-06" db="EMBL/GenBank/DDBJ databases">
        <title>Whole genome shotgun sequence of Streptomyces gardneri NBRC 12865.</title>
        <authorList>
            <person name="Hosoyama A."/>
            <person name="Uohara A."/>
            <person name="Ohji S."/>
            <person name="Ichikawa N."/>
        </authorList>
    </citation>
    <scope>NUCLEOTIDE SEQUENCE [LARGE SCALE GENOMIC DNA]</scope>
    <source>
        <strain evidence="1 2">NBRC 12865</strain>
    </source>
</reference>
<sequence length="50" mass="5433">MTAKVVRKGLVPPGTHHVETEAGQQEVLPDEPGTGVLLVLHDEDDRAYRA</sequence>